<dbReference type="Proteomes" id="UP000219972">
    <property type="component" value="Unassembled WGS sequence"/>
</dbReference>
<dbReference type="PANTHER" id="PTHR46796:SF12">
    <property type="entry name" value="HTH-TYPE DNA-BINDING TRANSCRIPTIONAL ACTIVATOR EUTR"/>
    <property type="match status" value="1"/>
</dbReference>
<dbReference type="InterPro" id="IPR018062">
    <property type="entry name" value="HTH_AraC-typ_CS"/>
</dbReference>
<keyword evidence="3" id="KW-0804">Transcription</keyword>
<keyword evidence="2" id="KW-0238">DNA-binding</keyword>
<evidence type="ECO:0000256" key="1">
    <source>
        <dbReference type="ARBA" id="ARBA00023015"/>
    </source>
</evidence>
<dbReference type="InterPro" id="IPR009057">
    <property type="entry name" value="Homeodomain-like_sf"/>
</dbReference>
<dbReference type="Pfam" id="PF14525">
    <property type="entry name" value="AraC_binding_2"/>
    <property type="match status" value="1"/>
</dbReference>
<dbReference type="PROSITE" id="PS00041">
    <property type="entry name" value="HTH_ARAC_FAMILY_1"/>
    <property type="match status" value="1"/>
</dbReference>
<proteinExistence type="predicted"/>
<dbReference type="Pfam" id="PF12833">
    <property type="entry name" value="HTH_18"/>
    <property type="match status" value="1"/>
</dbReference>
<dbReference type="InterPro" id="IPR035418">
    <property type="entry name" value="AraC-bd_2"/>
</dbReference>
<evidence type="ECO:0000256" key="2">
    <source>
        <dbReference type="ARBA" id="ARBA00023125"/>
    </source>
</evidence>
<comment type="caution">
    <text evidence="5">The sequence shown here is derived from an EMBL/GenBank/DDBJ whole genome shotgun (WGS) entry which is preliminary data.</text>
</comment>
<protein>
    <submittedName>
        <fullName evidence="5">AraC family transcriptional regulator</fullName>
    </submittedName>
</protein>
<dbReference type="SUPFAM" id="SSF46689">
    <property type="entry name" value="Homeodomain-like"/>
    <property type="match status" value="2"/>
</dbReference>
<evidence type="ECO:0000256" key="3">
    <source>
        <dbReference type="ARBA" id="ARBA00023163"/>
    </source>
</evidence>
<evidence type="ECO:0000313" key="6">
    <source>
        <dbReference type="Proteomes" id="UP000219972"/>
    </source>
</evidence>
<name>A0ABX4JAG5_9HYPH</name>
<reference evidence="5 6" key="1">
    <citation type="submission" date="2017-09" db="EMBL/GenBank/DDBJ databases">
        <title>Comparative genomics of rhizobia isolated from Phaseolus vulgaris in China.</title>
        <authorList>
            <person name="Tong W."/>
        </authorList>
    </citation>
    <scope>NUCLEOTIDE SEQUENCE [LARGE SCALE GENOMIC DNA]</scope>
    <source>
        <strain evidence="5 6">Y27</strain>
    </source>
</reference>
<evidence type="ECO:0000313" key="5">
    <source>
        <dbReference type="EMBL" id="PDS51242.1"/>
    </source>
</evidence>
<feature type="domain" description="HTH araC/xylS-type" evidence="4">
    <location>
        <begin position="226"/>
        <end position="326"/>
    </location>
</feature>
<accession>A0ABX4JAG5</accession>
<dbReference type="EMBL" id="NWSL01000008">
    <property type="protein sequence ID" value="PDS51242.1"/>
    <property type="molecule type" value="Genomic_DNA"/>
</dbReference>
<keyword evidence="6" id="KW-1185">Reference proteome</keyword>
<dbReference type="Gene3D" id="1.10.10.60">
    <property type="entry name" value="Homeodomain-like"/>
    <property type="match status" value="1"/>
</dbReference>
<evidence type="ECO:0000259" key="4">
    <source>
        <dbReference type="PROSITE" id="PS01124"/>
    </source>
</evidence>
<dbReference type="SMART" id="SM00342">
    <property type="entry name" value="HTH_ARAC"/>
    <property type="match status" value="1"/>
</dbReference>
<dbReference type="InterPro" id="IPR050204">
    <property type="entry name" value="AraC_XylS_family_regulators"/>
</dbReference>
<dbReference type="RefSeq" id="WP_097543348.1">
    <property type="nucleotide sequence ID" value="NZ_NWSK01000009.1"/>
</dbReference>
<sequence>MPENTPVDFSPSFEGSTFEYMVEAFTGSFGPFDAWRTGREQAISWKTGFWTDGTLSLVSGQYSYEWSVKAAPETAEWLSVILVRSGAIDLALGRTVIEGTAGRLLLVNNREADRFSVRGTPHQSDVLRLDWKVIAQTAAAILETPLIGTLRLAPTIDLSTPAGQLVRGLAQTIINGVRNNGPLIHSPIAVSHLTQAFANLVLRSIPHRFSHLLERKVHLPAPRHIRCAVEFMHANVGEPITMQNVAEASGVSIRALEGGFRTFKGTTPSAYLRAMRLRAAREDLLDPSNRQLLRDICLKWGFFHFGRFAASYRTAFGETPSETRRRSNGERMSGL</sequence>
<organism evidence="5 6">
    <name type="scientific">Rhizobium anhuiense</name>
    <dbReference type="NCBI Taxonomy" id="1184720"/>
    <lineage>
        <taxon>Bacteria</taxon>
        <taxon>Pseudomonadati</taxon>
        <taxon>Pseudomonadota</taxon>
        <taxon>Alphaproteobacteria</taxon>
        <taxon>Hyphomicrobiales</taxon>
        <taxon>Rhizobiaceae</taxon>
        <taxon>Rhizobium/Agrobacterium group</taxon>
        <taxon>Rhizobium</taxon>
    </lineage>
</organism>
<dbReference type="InterPro" id="IPR018060">
    <property type="entry name" value="HTH_AraC"/>
</dbReference>
<gene>
    <name evidence="5" type="ORF">CO662_15255</name>
</gene>
<dbReference type="PROSITE" id="PS01124">
    <property type="entry name" value="HTH_ARAC_FAMILY_2"/>
    <property type="match status" value="1"/>
</dbReference>
<keyword evidence="1" id="KW-0805">Transcription regulation</keyword>
<dbReference type="PANTHER" id="PTHR46796">
    <property type="entry name" value="HTH-TYPE TRANSCRIPTIONAL ACTIVATOR RHAS-RELATED"/>
    <property type="match status" value="1"/>
</dbReference>